<evidence type="ECO:0000313" key="9">
    <source>
        <dbReference type="RefSeq" id="XP_020854366.1"/>
    </source>
</evidence>
<name>A0A6P5LFN1_PHACI</name>
<dbReference type="PRINTS" id="PR00290">
    <property type="entry name" value="KAZALINHBTR"/>
</dbReference>
<keyword evidence="3 9" id="KW-0646">Protease inhibitor</keyword>
<dbReference type="RefSeq" id="XP_020854366.1">
    <property type="nucleotide sequence ID" value="XM_020998707.1"/>
</dbReference>
<dbReference type="InParanoid" id="A0A6P5LFN1"/>
<dbReference type="PANTHER" id="PTHR21312:SF28">
    <property type="entry name" value="OVOINHIBITOR-RELATED"/>
    <property type="match status" value="1"/>
</dbReference>
<evidence type="ECO:0000256" key="6">
    <source>
        <dbReference type="SAM" id="SignalP"/>
    </source>
</evidence>
<dbReference type="KEGG" id="pcw:110216751"/>
<evidence type="ECO:0000259" key="7">
    <source>
        <dbReference type="PROSITE" id="PS51465"/>
    </source>
</evidence>
<dbReference type="Proteomes" id="UP000515140">
    <property type="component" value="Unplaced"/>
</dbReference>
<dbReference type="SMART" id="SM00280">
    <property type="entry name" value="KAZAL"/>
    <property type="match status" value="1"/>
</dbReference>
<evidence type="ECO:0000256" key="2">
    <source>
        <dbReference type="ARBA" id="ARBA00022525"/>
    </source>
</evidence>
<dbReference type="PROSITE" id="PS51257">
    <property type="entry name" value="PROKAR_LIPOPROTEIN"/>
    <property type="match status" value="1"/>
</dbReference>
<dbReference type="AlphaFoldDB" id="A0A6P5LFN1"/>
<evidence type="ECO:0000256" key="1">
    <source>
        <dbReference type="ARBA" id="ARBA00004613"/>
    </source>
</evidence>
<dbReference type="GeneID" id="110216751"/>
<dbReference type="PROSITE" id="PS00282">
    <property type="entry name" value="KAZAL_1"/>
    <property type="match status" value="1"/>
</dbReference>
<keyword evidence="5" id="KW-1015">Disulfide bond</keyword>
<evidence type="ECO:0000313" key="8">
    <source>
        <dbReference type="Proteomes" id="UP000515140"/>
    </source>
</evidence>
<proteinExistence type="predicted"/>
<sequence>MRTLGIILLLSLTLSCFLDTARAEILEPVCNDFPGCPKTYHPVCGTDGKTYGNQCMLCKENKLREVPVKIQKIGEC</sequence>
<reference evidence="9" key="1">
    <citation type="submission" date="2025-08" db="UniProtKB">
        <authorList>
            <consortium name="RefSeq"/>
        </authorList>
    </citation>
    <scope>IDENTIFICATION</scope>
    <source>
        <tissue evidence="9">Spleen</tissue>
    </source>
</reference>
<dbReference type="FunCoup" id="A0A6P5LFN1">
    <property type="interactions" value="44"/>
</dbReference>
<organism evidence="8 9">
    <name type="scientific">Phascolarctos cinereus</name>
    <name type="common">Koala</name>
    <dbReference type="NCBI Taxonomy" id="38626"/>
    <lineage>
        <taxon>Eukaryota</taxon>
        <taxon>Metazoa</taxon>
        <taxon>Chordata</taxon>
        <taxon>Craniata</taxon>
        <taxon>Vertebrata</taxon>
        <taxon>Euteleostomi</taxon>
        <taxon>Mammalia</taxon>
        <taxon>Metatheria</taxon>
        <taxon>Diprotodontia</taxon>
        <taxon>Phascolarctidae</taxon>
        <taxon>Phascolarctos</taxon>
    </lineage>
</organism>
<dbReference type="InterPro" id="IPR002350">
    <property type="entry name" value="Kazal_dom"/>
</dbReference>
<dbReference type="GO" id="GO:0005576">
    <property type="term" value="C:extracellular region"/>
    <property type="evidence" value="ECO:0007669"/>
    <property type="project" value="UniProtKB-SubCell"/>
</dbReference>
<keyword evidence="6" id="KW-0732">Signal</keyword>
<feature type="signal peptide" evidence="6">
    <location>
        <begin position="1"/>
        <end position="23"/>
    </location>
</feature>
<feature type="chain" id="PRO_5027803999" evidence="6">
    <location>
        <begin position="24"/>
        <end position="76"/>
    </location>
</feature>
<dbReference type="InterPro" id="IPR036058">
    <property type="entry name" value="Kazal_dom_sf"/>
</dbReference>
<dbReference type="SUPFAM" id="SSF100895">
    <property type="entry name" value="Kazal-type serine protease inhibitors"/>
    <property type="match status" value="1"/>
</dbReference>
<keyword evidence="4 9" id="KW-0722">Serine protease inhibitor</keyword>
<keyword evidence="8" id="KW-1185">Reference proteome</keyword>
<evidence type="ECO:0000256" key="4">
    <source>
        <dbReference type="ARBA" id="ARBA00022900"/>
    </source>
</evidence>
<dbReference type="PANTHER" id="PTHR21312">
    <property type="entry name" value="SERINE PROTEASE INHIBITOR"/>
    <property type="match status" value="1"/>
</dbReference>
<evidence type="ECO:0000256" key="3">
    <source>
        <dbReference type="ARBA" id="ARBA00022690"/>
    </source>
</evidence>
<comment type="subcellular location">
    <subcellularLocation>
        <location evidence="1">Secreted</location>
    </subcellularLocation>
</comment>
<gene>
    <name evidence="9" type="primary">LOC110216751</name>
</gene>
<evidence type="ECO:0000256" key="5">
    <source>
        <dbReference type="ARBA" id="ARBA00023157"/>
    </source>
</evidence>
<dbReference type="Pfam" id="PF00050">
    <property type="entry name" value="Kazal_1"/>
    <property type="match status" value="1"/>
</dbReference>
<protein>
    <submittedName>
        <fullName evidence="9">Serine protease inhibitor Kazal-type 1-like</fullName>
    </submittedName>
</protein>
<dbReference type="GO" id="GO:0004867">
    <property type="term" value="F:serine-type endopeptidase inhibitor activity"/>
    <property type="evidence" value="ECO:0007669"/>
    <property type="project" value="UniProtKB-KW"/>
</dbReference>
<feature type="domain" description="Kazal-like" evidence="7">
    <location>
        <begin position="24"/>
        <end position="76"/>
    </location>
</feature>
<dbReference type="InterPro" id="IPR001239">
    <property type="entry name" value="Prot_inh_Kazal-m"/>
</dbReference>
<accession>A0A6P5LFN1</accession>
<dbReference type="PROSITE" id="PS51465">
    <property type="entry name" value="KAZAL_2"/>
    <property type="match status" value="1"/>
</dbReference>
<dbReference type="Gene3D" id="3.30.60.30">
    <property type="match status" value="1"/>
</dbReference>
<keyword evidence="2" id="KW-0964">Secreted</keyword>